<proteinExistence type="predicted"/>
<organism evidence="1 2">
    <name type="scientific">Echinostoma caproni</name>
    <dbReference type="NCBI Taxonomy" id="27848"/>
    <lineage>
        <taxon>Eukaryota</taxon>
        <taxon>Metazoa</taxon>
        <taxon>Spiralia</taxon>
        <taxon>Lophotrochozoa</taxon>
        <taxon>Platyhelminthes</taxon>
        <taxon>Trematoda</taxon>
        <taxon>Digenea</taxon>
        <taxon>Plagiorchiida</taxon>
        <taxon>Echinostomata</taxon>
        <taxon>Echinostomatoidea</taxon>
        <taxon>Echinostomatidae</taxon>
        <taxon>Echinostoma</taxon>
    </lineage>
</organism>
<name>A0A3P8GGN4_9TREM</name>
<sequence>MTTGTNTPAPQTAEISEVERNFVRGEQSTSVVSTEAQQIALTPHSTIAQSVEGSRIRTTPSAGPTEEVELVTLNSEEVQEESTYQIFILVDTNPTVHTGTVQGEPGQPFRSLLFMERIFYPNPMFTESGVDLPSIDESHSR</sequence>
<protein>
    <submittedName>
        <fullName evidence="1">Uncharacterized protein</fullName>
    </submittedName>
</protein>
<gene>
    <name evidence="1" type="ORF">ECPE_LOCUS6111</name>
</gene>
<evidence type="ECO:0000313" key="1">
    <source>
        <dbReference type="EMBL" id="VDP77430.1"/>
    </source>
</evidence>
<keyword evidence="2" id="KW-1185">Reference proteome</keyword>
<dbReference type="OrthoDB" id="6250394at2759"/>
<dbReference type="Proteomes" id="UP000272942">
    <property type="component" value="Unassembled WGS sequence"/>
</dbReference>
<reference evidence="1 2" key="1">
    <citation type="submission" date="2018-11" db="EMBL/GenBank/DDBJ databases">
        <authorList>
            <consortium name="Pathogen Informatics"/>
        </authorList>
    </citation>
    <scope>NUCLEOTIDE SEQUENCE [LARGE SCALE GENOMIC DNA]</scope>
    <source>
        <strain evidence="1 2">Egypt</strain>
    </source>
</reference>
<dbReference type="EMBL" id="UZAN01043042">
    <property type="protein sequence ID" value="VDP77430.1"/>
    <property type="molecule type" value="Genomic_DNA"/>
</dbReference>
<evidence type="ECO:0000313" key="2">
    <source>
        <dbReference type="Proteomes" id="UP000272942"/>
    </source>
</evidence>
<accession>A0A3P8GGN4</accession>
<dbReference type="AlphaFoldDB" id="A0A3P8GGN4"/>